<accession>A0A420ZBD7</accession>
<reference evidence="1 2" key="1">
    <citation type="submission" date="2018-06" db="EMBL/GenBank/DDBJ databases">
        <title>Extensive metabolic versatility and redundancy in microbially diverse, dynamic hydrothermal sediments.</title>
        <authorList>
            <person name="Dombrowski N."/>
            <person name="Teske A."/>
            <person name="Baker B.J."/>
        </authorList>
    </citation>
    <scope>NUCLEOTIDE SEQUENCE [LARGE SCALE GENOMIC DNA]</scope>
    <source>
        <strain evidence="1">B79_G16</strain>
    </source>
</reference>
<dbReference type="AlphaFoldDB" id="A0A420ZBD7"/>
<dbReference type="Proteomes" id="UP000281261">
    <property type="component" value="Unassembled WGS sequence"/>
</dbReference>
<name>A0A420ZBD7_UNCK3</name>
<evidence type="ECO:0000313" key="1">
    <source>
        <dbReference type="EMBL" id="RLC36216.1"/>
    </source>
</evidence>
<protein>
    <submittedName>
        <fullName evidence="1">Uncharacterized protein</fullName>
    </submittedName>
</protein>
<dbReference type="EMBL" id="QMNG01000074">
    <property type="protein sequence ID" value="RLC36216.1"/>
    <property type="molecule type" value="Genomic_DNA"/>
</dbReference>
<proteinExistence type="predicted"/>
<evidence type="ECO:0000313" key="2">
    <source>
        <dbReference type="Proteomes" id="UP000281261"/>
    </source>
</evidence>
<organism evidence="1 2">
    <name type="scientific">candidate division Kazan bacterium</name>
    <dbReference type="NCBI Taxonomy" id="2202143"/>
    <lineage>
        <taxon>Bacteria</taxon>
        <taxon>Bacteria division Kazan-3B-28</taxon>
    </lineage>
</organism>
<sequence>MIADFDDLPVLPPVRAELVNISHYYENSKGKLRYCYIADYPNDFTALLGWIRYRLCHGHKIFAYRTYLASKREHAIALKLHEDQPFAYISLANARIYVRASELKKLRKNNHLIRYITRYGGYKVKSKLMHD</sequence>
<gene>
    <name evidence="1" type="ORF">DRH29_05035</name>
</gene>
<comment type="caution">
    <text evidence="1">The sequence shown here is derived from an EMBL/GenBank/DDBJ whole genome shotgun (WGS) entry which is preliminary data.</text>
</comment>